<comment type="subcellular location">
    <subcellularLocation>
        <location evidence="1">Membrane</location>
        <topology evidence="1">Multi-pass membrane protein</topology>
    </subcellularLocation>
</comment>
<dbReference type="Pfam" id="PF03134">
    <property type="entry name" value="TB2_DP1_HVA22"/>
    <property type="match status" value="1"/>
</dbReference>
<dbReference type="GO" id="GO:0016020">
    <property type="term" value="C:membrane"/>
    <property type="evidence" value="ECO:0007669"/>
    <property type="project" value="UniProtKB-SubCell"/>
</dbReference>
<evidence type="ECO:0000256" key="2">
    <source>
        <dbReference type="SAM" id="MobiDB-lite"/>
    </source>
</evidence>
<protein>
    <recommendedName>
        <fullName evidence="1">HVA22-like protein</fullName>
    </recommendedName>
</protein>
<name>A0AAP0P0D6_9MAGN</name>
<evidence type="ECO:0000313" key="3">
    <source>
        <dbReference type="EMBL" id="KAK9122861.1"/>
    </source>
</evidence>
<gene>
    <name evidence="3" type="ORF">Sjap_012463</name>
</gene>
<proteinExistence type="inferred from homology"/>
<keyword evidence="1" id="KW-0472">Membrane</keyword>
<comment type="similarity">
    <text evidence="1">Belongs to the DP1 family.</text>
</comment>
<keyword evidence="1" id="KW-0812">Transmembrane</keyword>
<feature type="region of interest" description="Disordered" evidence="2">
    <location>
        <begin position="184"/>
        <end position="216"/>
    </location>
</feature>
<dbReference type="InterPro" id="IPR004345">
    <property type="entry name" value="TB2_DP1_HVA22"/>
</dbReference>
<dbReference type="EMBL" id="JBBNAE010000005">
    <property type="protein sequence ID" value="KAK9122861.1"/>
    <property type="molecule type" value="Genomic_DNA"/>
</dbReference>
<dbReference type="PANTHER" id="PTHR12300:SF162">
    <property type="entry name" value="HVA22-LIKE PROTEIN J"/>
    <property type="match status" value="1"/>
</dbReference>
<evidence type="ECO:0000313" key="4">
    <source>
        <dbReference type="Proteomes" id="UP001417504"/>
    </source>
</evidence>
<dbReference type="AlphaFoldDB" id="A0AAP0P0D6"/>
<reference evidence="3 4" key="1">
    <citation type="submission" date="2024-01" db="EMBL/GenBank/DDBJ databases">
        <title>Genome assemblies of Stephania.</title>
        <authorList>
            <person name="Yang L."/>
        </authorList>
    </citation>
    <scope>NUCLEOTIDE SEQUENCE [LARGE SCALE GENOMIC DNA]</scope>
    <source>
        <strain evidence="3">QJT</strain>
        <tissue evidence="3">Leaf</tissue>
    </source>
</reference>
<keyword evidence="4" id="KW-1185">Reference proteome</keyword>
<dbReference type="PANTHER" id="PTHR12300">
    <property type="entry name" value="HVA22-LIKE PROTEINS"/>
    <property type="match status" value="1"/>
</dbReference>
<dbReference type="Proteomes" id="UP001417504">
    <property type="component" value="Unassembled WGS sequence"/>
</dbReference>
<comment type="caution">
    <text evidence="3">The sequence shown here is derived from an EMBL/GenBank/DDBJ whole genome shotgun (WGS) entry which is preliminary data.</text>
</comment>
<organism evidence="3 4">
    <name type="scientific">Stephania japonica</name>
    <dbReference type="NCBI Taxonomy" id="461633"/>
    <lineage>
        <taxon>Eukaryota</taxon>
        <taxon>Viridiplantae</taxon>
        <taxon>Streptophyta</taxon>
        <taxon>Embryophyta</taxon>
        <taxon>Tracheophyta</taxon>
        <taxon>Spermatophyta</taxon>
        <taxon>Magnoliopsida</taxon>
        <taxon>Ranunculales</taxon>
        <taxon>Menispermaceae</taxon>
        <taxon>Menispermoideae</taxon>
        <taxon>Cissampelideae</taxon>
        <taxon>Stephania</taxon>
    </lineage>
</organism>
<keyword evidence="1" id="KW-1133">Transmembrane helix</keyword>
<sequence length="216" mass="25150">MWIVAEAFAKKIKMIVDFISRTLMVLLGYAYPAFECYKTVERNKTDVELLCFWCRYWIIIAMLTVFERFGDVFVSSLPLYGEMKLAFVIYLWYPKTMGTTYIYETFLRPNVARYETNIDQVIGEFKAKAWNMAIFHVQNSLKFGQTTFFQFLQYLAAQSTAAQEPQKPNLLVSRSPPINTVHVQEQAPEAQTPESYMDDAIHRARTKSGTRDSRPK</sequence>
<accession>A0AAP0P0D6</accession>
<feature type="transmembrane region" description="Helical" evidence="1">
    <location>
        <begin position="18"/>
        <end position="37"/>
    </location>
</feature>
<evidence type="ECO:0000256" key="1">
    <source>
        <dbReference type="RuleBase" id="RU362006"/>
    </source>
</evidence>
<feature type="transmembrane region" description="Helical" evidence="1">
    <location>
        <begin position="49"/>
        <end position="66"/>
    </location>
</feature>